<dbReference type="GO" id="GO:0016787">
    <property type="term" value="F:hydrolase activity"/>
    <property type="evidence" value="ECO:0007669"/>
    <property type="project" value="UniProtKB-KW"/>
</dbReference>
<comment type="caution">
    <text evidence="3">The sequence shown here is derived from an EMBL/GenBank/DDBJ whole genome shotgun (WGS) entry which is preliminary data.</text>
</comment>
<accession>A0A7Y8BRH2</accession>
<proteinExistence type="predicted"/>
<feature type="domain" description="Isochorismatase-like" evidence="2">
    <location>
        <begin position="67"/>
        <end position="239"/>
    </location>
</feature>
<organism evidence="3 4">
    <name type="scientific">Pseudomonas gingeri</name>
    <dbReference type="NCBI Taxonomy" id="117681"/>
    <lineage>
        <taxon>Bacteria</taxon>
        <taxon>Pseudomonadati</taxon>
        <taxon>Pseudomonadota</taxon>
        <taxon>Gammaproteobacteria</taxon>
        <taxon>Pseudomonadales</taxon>
        <taxon>Pseudomonadaceae</taxon>
        <taxon>Pseudomonas</taxon>
    </lineage>
</organism>
<dbReference type="RefSeq" id="WP_177099960.1">
    <property type="nucleotide sequence ID" value="NZ_JACAQA010000005.1"/>
</dbReference>
<dbReference type="SUPFAM" id="SSF52499">
    <property type="entry name" value="Isochorismatase-like hydrolases"/>
    <property type="match status" value="1"/>
</dbReference>
<dbReference type="Pfam" id="PF00857">
    <property type="entry name" value="Isochorismatase"/>
    <property type="match status" value="1"/>
</dbReference>
<evidence type="ECO:0000259" key="2">
    <source>
        <dbReference type="Pfam" id="PF00857"/>
    </source>
</evidence>
<reference evidence="3 4" key="1">
    <citation type="submission" date="2020-04" db="EMBL/GenBank/DDBJ databases">
        <title>Molecular characterization of pseudomonads from Agaricus bisporus reveal novel blotch 2 pathogens in Western Europe.</title>
        <authorList>
            <person name="Taparia T."/>
            <person name="Krijger M."/>
            <person name="Haynes E."/>
            <person name="Elpinstone J.G."/>
            <person name="Noble R."/>
            <person name="Van Der Wolf J."/>
        </authorList>
    </citation>
    <scope>NUCLEOTIDE SEQUENCE [LARGE SCALE GENOMIC DNA]</scope>
    <source>
        <strain evidence="3 4">G9001</strain>
    </source>
</reference>
<name>A0A7Y8BRH2_9PSED</name>
<sequence length="247" mass="26263">MSNASLFQASETERSFSNVLKSAIVGLGLMLGTVQFASAAEAPTNQHPTIRAMFGAEPSDRLDPKTTALVVIDFQNEYFSGRMPIPDGMKALENTKRLITFADKEHIPVIHVQHIAPAGAAVFGIDGKTVDFHPQMKPRPQDKIIQKTTVSVFASTDLDAQLKKAGVKTLIISGLMTHACVAGAARDAVPLGYSVVVASDATATRAITRANGHSVSKDELHNSALAEIEDTFGSVLTTSQIVALPVK</sequence>
<keyword evidence="1 3" id="KW-0378">Hydrolase</keyword>
<dbReference type="InterPro" id="IPR000868">
    <property type="entry name" value="Isochorismatase-like_dom"/>
</dbReference>
<protein>
    <submittedName>
        <fullName evidence="3">Cysteine hydrolase</fullName>
    </submittedName>
</protein>
<evidence type="ECO:0000256" key="1">
    <source>
        <dbReference type="ARBA" id="ARBA00022801"/>
    </source>
</evidence>
<dbReference type="EMBL" id="JACAQA010000005">
    <property type="protein sequence ID" value="NWB85203.1"/>
    <property type="molecule type" value="Genomic_DNA"/>
</dbReference>
<dbReference type="InterPro" id="IPR050272">
    <property type="entry name" value="Isochorismatase-like_hydrls"/>
</dbReference>
<dbReference type="InterPro" id="IPR036380">
    <property type="entry name" value="Isochorismatase-like_sf"/>
</dbReference>
<gene>
    <name evidence="3" type="ORF">HX830_09955</name>
</gene>
<evidence type="ECO:0000313" key="3">
    <source>
        <dbReference type="EMBL" id="NWB85203.1"/>
    </source>
</evidence>
<dbReference type="PANTHER" id="PTHR43540">
    <property type="entry name" value="PEROXYUREIDOACRYLATE/UREIDOACRYLATE AMIDOHYDROLASE-RELATED"/>
    <property type="match status" value="1"/>
</dbReference>
<dbReference type="Proteomes" id="UP000522864">
    <property type="component" value="Unassembled WGS sequence"/>
</dbReference>
<dbReference type="Gene3D" id="3.40.50.850">
    <property type="entry name" value="Isochorismatase-like"/>
    <property type="match status" value="1"/>
</dbReference>
<evidence type="ECO:0000313" key="4">
    <source>
        <dbReference type="Proteomes" id="UP000522864"/>
    </source>
</evidence>
<dbReference type="AlphaFoldDB" id="A0A7Y8BRH2"/>
<dbReference type="CDD" id="cd01014">
    <property type="entry name" value="nicotinamidase_related"/>
    <property type="match status" value="1"/>
</dbReference>